<protein>
    <recommendedName>
        <fullName evidence="5">Flagellar protein FliT</fullName>
    </recommendedName>
</protein>
<dbReference type="GO" id="GO:0044781">
    <property type="term" value="P:bacterial-type flagellum organization"/>
    <property type="evidence" value="ECO:0007669"/>
    <property type="project" value="UniProtKB-KW"/>
</dbReference>
<evidence type="ECO:0000256" key="1">
    <source>
        <dbReference type="ARBA" id="ARBA00004514"/>
    </source>
</evidence>
<proteinExistence type="predicted"/>
<accession>A0A348HFL3</accession>
<evidence type="ECO:0000256" key="3">
    <source>
        <dbReference type="ARBA" id="ARBA00022795"/>
    </source>
</evidence>
<dbReference type="Gene3D" id="1.20.58.380">
    <property type="entry name" value="Flagellar protein flit"/>
    <property type="match status" value="1"/>
</dbReference>
<evidence type="ECO:0000256" key="2">
    <source>
        <dbReference type="ARBA" id="ARBA00022490"/>
    </source>
</evidence>
<keyword evidence="6" id="KW-0396">Initiation factor</keyword>
<name>A0A348HFL3_9GAMM</name>
<organism evidence="6 7">
    <name type="scientific">Zymobacter palmae</name>
    <dbReference type="NCBI Taxonomy" id="33074"/>
    <lineage>
        <taxon>Bacteria</taxon>
        <taxon>Pseudomonadati</taxon>
        <taxon>Pseudomonadota</taxon>
        <taxon>Gammaproteobacteria</taxon>
        <taxon>Oceanospirillales</taxon>
        <taxon>Halomonadaceae</taxon>
        <taxon>Zymobacter group</taxon>
        <taxon>Zymobacter</taxon>
    </lineage>
</organism>
<dbReference type="RefSeq" id="WP_027705940.1">
    <property type="nucleotide sequence ID" value="NZ_AP018933.1"/>
</dbReference>
<dbReference type="KEGG" id="zpl:ZBT109_1659"/>
<keyword evidence="7" id="KW-1185">Reference proteome</keyword>
<evidence type="ECO:0000256" key="4">
    <source>
        <dbReference type="ARBA" id="ARBA00023186"/>
    </source>
</evidence>
<keyword evidence="6" id="KW-0648">Protein biosynthesis</keyword>
<dbReference type="Proteomes" id="UP000267342">
    <property type="component" value="Chromosome"/>
</dbReference>
<gene>
    <name evidence="6" type="ORF">ZBT109_1659</name>
</gene>
<dbReference type="InterPro" id="IPR008622">
    <property type="entry name" value="FliT"/>
</dbReference>
<comment type="subcellular location">
    <subcellularLocation>
        <location evidence="1">Cytoplasm</location>
        <location evidence="1">Cytosol</location>
    </subcellularLocation>
</comment>
<keyword evidence="3" id="KW-1005">Bacterial flagellum biogenesis</keyword>
<dbReference type="STRING" id="1123510.GCA_000620025_00828"/>
<dbReference type="Pfam" id="PF05400">
    <property type="entry name" value="FliT"/>
    <property type="match status" value="1"/>
</dbReference>
<evidence type="ECO:0000313" key="6">
    <source>
        <dbReference type="EMBL" id="BBG30415.1"/>
    </source>
</evidence>
<keyword evidence="2" id="KW-0963">Cytoplasm</keyword>
<evidence type="ECO:0000256" key="5">
    <source>
        <dbReference type="ARBA" id="ARBA00093797"/>
    </source>
</evidence>
<evidence type="ECO:0000313" key="7">
    <source>
        <dbReference type="Proteomes" id="UP000267342"/>
    </source>
</evidence>
<dbReference type="AlphaFoldDB" id="A0A348HFL3"/>
<dbReference type="GO" id="GO:0003743">
    <property type="term" value="F:translation initiation factor activity"/>
    <property type="evidence" value="ECO:0007669"/>
    <property type="project" value="UniProtKB-KW"/>
</dbReference>
<keyword evidence="4" id="KW-0143">Chaperone</keyword>
<reference evidence="6 7" key="1">
    <citation type="submission" date="2018-09" db="EMBL/GenBank/DDBJ databases">
        <title>Zymobacter palmae IAM14233 (=T109) whole genome analysis.</title>
        <authorList>
            <person name="Yanase H."/>
        </authorList>
    </citation>
    <scope>NUCLEOTIDE SEQUENCE [LARGE SCALE GENOMIC DNA]</scope>
    <source>
        <strain evidence="6 7">IAM14233</strain>
    </source>
</reference>
<sequence length="126" mass="14742">MIDSMQDGSVDSGMQVDGLMDEYRKIIEHSERMVRKAQEGEWDALVNEGMEYLVQAEQLSSVGDTQLSFSQRRERQVYLQRLLDNDRKIREQLDVRLKELGTLMAEEEQRIRTHKVSNAYQRFSGS</sequence>
<dbReference type="EMBL" id="AP018933">
    <property type="protein sequence ID" value="BBG30415.1"/>
    <property type="molecule type" value="Genomic_DNA"/>
</dbReference>